<dbReference type="Proteomes" id="UP000317648">
    <property type="component" value="Chromosome"/>
</dbReference>
<feature type="compositionally biased region" description="Basic and acidic residues" evidence="1">
    <location>
        <begin position="11"/>
        <end position="20"/>
    </location>
</feature>
<protein>
    <submittedName>
        <fullName evidence="2">Uncharacterized protein</fullName>
    </submittedName>
</protein>
<evidence type="ECO:0000313" key="3">
    <source>
        <dbReference type="Proteomes" id="UP000317648"/>
    </source>
</evidence>
<gene>
    <name evidence="2" type="ORF">Pla8534_61990</name>
</gene>
<reference evidence="2 3" key="1">
    <citation type="submission" date="2019-02" db="EMBL/GenBank/DDBJ databases">
        <title>Deep-cultivation of Planctomycetes and their phenomic and genomic characterization uncovers novel biology.</title>
        <authorList>
            <person name="Wiegand S."/>
            <person name="Jogler M."/>
            <person name="Boedeker C."/>
            <person name="Pinto D."/>
            <person name="Vollmers J."/>
            <person name="Rivas-Marin E."/>
            <person name="Kohn T."/>
            <person name="Peeters S.H."/>
            <person name="Heuer A."/>
            <person name="Rast P."/>
            <person name="Oberbeckmann S."/>
            <person name="Bunk B."/>
            <person name="Jeske O."/>
            <person name="Meyerdierks A."/>
            <person name="Storesund J.E."/>
            <person name="Kallscheuer N."/>
            <person name="Luecker S."/>
            <person name="Lage O.M."/>
            <person name="Pohl T."/>
            <person name="Merkel B.J."/>
            <person name="Hornburger P."/>
            <person name="Mueller R.-W."/>
            <person name="Bruemmer F."/>
            <person name="Labrenz M."/>
            <person name="Spormann A.M."/>
            <person name="Op den Camp H."/>
            <person name="Overmann J."/>
            <person name="Amann R."/>
            <person name="Jetten M.S.M."/>
            <person name="Mascher T."/>
            <person name="Medema M.H."/>
            <person name="Devos D.P."/>
            <person name="Kaster A.-K."/>
            <person name="Ovreas L."/>
            <person name="Rohde M."/>
            <person name="Galperin M.Y."/>
            <person name="Jogler C."/>
        </authorList>
    </citation>
    <scope>NUCLEOTIDE SEQUENCE [LARGE SCALE GENOMIC DNA]</scope>
    <source>
        <strain evidence="2 3">Pla85_3_4</strain>
    </source>
</reference>
<evidence type="ECO:0000256" key="1">
    <source>
        <dbReference type="SAM" id="MobiDB-lite"/>
    </source>
</evidence>
<accession>A0A518E2N6</accession>
<dbReference type="RefSeq" id="WP_145057503.1">
    <property type="nucleotide sequence ID" value="NZ_CP036433.1"/>
</dbReference>
<organism evidence="2 3">
    <name type="scientific">Lignipirellula cremea</name>
    <dbReference type="NCBI Taxonomy" id="2528010"/>
    <lineage>
        <taxon>Bacteria</taxon>
        <taxon>Pseudomonadati</taxon>
        <taxon>Planctomycetota</taxon>
        <taxon>Planctomycetia</taxon>
        <taxon>Pirellulales</taxon>
        <taxon>Pirellulaceae</taxon>
        <taxon>Lignipirellula</taxon>
    </lineage>
</organism>
<dbReference type="KEGG" id="lcre:Pla8534_61990"/>
<dbReference type="EMBL" id="CP036433">
    <property type="protein sequence ID" value="QDU98332.1"/>
    <property type="molecule type" value="Genomic_DNA"/>
</dbReference>
<keyword evidence="3" id="KW-1185">Reference proteome</keyword>
<feature type="region of interest" description="Disordered" evidence="1">
    <location>
        <begin position="1"/>
        <end position="20"/>
    </location>
</feature>
<evidence type="ECO:0000313" key="2">
    <source>
        <dbReference type="EMBL" id="QDU98332.1"/>
    </source>
</evidence>
<sequence length="130" mass="14496">MSDPGGGPAEDSSHDPQAARRLDLVHAVLHSQPQLAEWHDLGPSHPEGPTLILYDQRNQRLVPQQLLVFEPDQLSLYDCPEAVDSPGVLRQTIDYALPPREFLQTLFSGPPVEVQAIDAEELQHYLSQQD</sequence>
<name>A0A518E2N6_9BACT</name>
<proteinExistence type="predicted"/>
<dbReference type="AlphaFoldDB" id="A0A518E2N6"/>